<dbReference type="Proteomes" id="UP001165101">
    <property type="component" value="Unassembled WGS sequence"/>
</dbReference>
<proteinExistence type="predicted"/>
<accession>A0ACB5TGU0</accession>
<organism evidence="1 2">
    <name type="scientific">Candida boidinii</name>
    <name type="common">Yeast</name>
    <dbReference type="NCBI Taxonomy" id="5477"/>
    <lineage>
        <taxon>Eukaryota</taxon>
        <taxon>Fungi</taxon>
        <taxon>Dikarya</taxon>
        <taxon>Ascomycota</taxon>
        <taxon>Saccharomycotina</taxon>
        <taxon>Pichiomycetes</taxon>
        <taxon>Pichiales</taxon>
        <taxon>Pichiaceae</taxon>
        <taxon>Ogataea</taxon>
        <taxon>Ogataea/Candida clade</taxon>
    </lineage>
</organism>
<protein>
    <submittedName>
        <fullName evidence="1">Unnamed protein product</fullName>
    </submittedName>
</protein>
<reference evidence="1" key="1">
    <citation type="submission" date="2023-04" db="EMBL/GenBank/DDBJ databases">
        <title>Candida boidinii NBRC 1967.</title>
        <authorList>
            <person name="Ichikawa N."/>
            <person name="Sato H."/>
            <person name="Tonouchi N."/>
        </authorList>
    </citation>
    <scope>NUCLEOTIDE SEQUENCE</scope>
    <source>
        <strain evidence="1">NBRC 1967</strain>
    </source>
</reference>
<evidence type="ECO:0000313" key="2">
    <source>
        <dbReference type="Proteomes" id="UP001165101"/>
    </source>
</evidence>
<comment type="caution">
    <text evidence="1">The sequence shown here is derived from an EMBL/GenBank/DDBJ whole genome shotgun (WGS) entry which is preliminary data.</text>
</comment>
<keyword evidence="2" id="KW-1185">Reference proteome</keyword>
<dbReference type="EMBL" id="BSXV01000296">
    <property type="protein sequence ID" value="GME88481.1"/>
    <property type="molecule type" value="Genomic_DNA"/>
</dbReference>
<evidence type="ECO:0000313" key="1">
    <source>
        <dbReference type="EMBL" id="GME88481.1"/>
    </source>
</evidence>
<sequence length="541" mass="61976">MSEEKKVLKPPKSWDYGTYFRPKNNIIHATVLDSEGIARVRTLDKQIDDDESSRILGSRLTIASQNCTAIVQPEIMQTQLYPLTQTLQRTVVVFRESIANLLCCIRKEPIRVSDSMLREVSNLYEPSLPDVYHKLMIVVGPETIKSAEQAKFCSLWISKISQFREFSHVKTNKATSYPILNTLLNKIRYKNLGICMNVNTENAIKQIGIPQVRILLSDLAGYCPLALNISDSITPQYLSDLCSMGIVESRNSENQTIREVVSGLSYPVGFEALKHIWGINKAANAKTAASAPHRFMSINKSGVVASIGTTGNSETFIVIPLFGGQYEKYEHTKSNLTNETPNEEEVRKNFNAFRNVFYYALKALDDLKIEYDGYRYKILVDVGDAGIHPNMKGSIINEIFKDKYIYSKLLGFKINSGDFYLAPGSKIRERKKSPLIHRTVIRCCEKQFYEGREKVLKFDYWRKNMCPHVPLDDEYFDFPCILDQLSKFNNLPTQLTEHDFISFRNAQLLIRFIQRKNNNMQKFKDPLEGVEFLDDTEWGVI</sequence>
<name>A0ACB5TGU0_CANBO</name>
<gene>
    <name evidence="1" type="ORF">Cboi01_000092400</name>
</gene>